<evidence type="ECO:0000313" key="7">
    <source>
        <dbReference type="EMBL" id="MBV4359901.1"/>
    </source>
</evidence>
<gene>
    <name evidence="7" type="ORF">KTO63_22240</name>
</gene>
<dbReference type="RefSeq" id="WP_217794159.1">
    <property type="nucleotide sequence ID" value="NZ_JAHSPG010000016.1"/>
</dbReference>
<organism evidence="7 8">
    <name type="scientific">Pinibacter aurantiacus</name>
    <dbReference type="NCBI Taxonomy" id="2851599"/>
    <lineage>
        <taxon>Bacteria</taxon>
        <taxon>Pseudomonadati</taxon>
        <taxon>Bacteroidota</taxon>
        <taxon>Chitinophagia</taxon>
        <taxon>Chitinophagales</taxon>
        <taxon>Chitinophagaceae</taxon>
        <taxon>Pinibacter</taxon>
    </lineage>
</organism>
<evidence type="ECO:0000259" key="6">
    <source>
        <dbReference type="Pfam" id="PF07980"/>
    </source>
</evidence>
<evidence type="ECO:0000313" key="8">
    <source>
        <dbReference type="Proteomes" id="UP000812270"/>
    </source>
</evidence>
<reference evidence="7" key="1">
    <citation type="submission" date="2021-06" db="EMBL/GenBank/DDBJ databases">
        <authorList>
            <person name="Huq M.A."/>
        </authorList>
    </citation>
    <scope>NUCLEOTIDE SEQUENCE</scope>
    <source>
        <strain evidence="7">MAH-26</strain>
    </source>
</reference>
<keyword evidence="2 5" id="KW-0732">Signal</keyword>
<keyword evidence="3" id="KW-0472">Membrane</keyword>
<dbReference type="EMBL" id="JAHSPG010000016">
    <property type="protein sequence ID" value="MBV4359901.1"/>
    <property type="molecule type" value="Genomic_DNA"/>
</dbReference>
<sequence length="515" mass="57609">MTKKIVSFLLICILLGAFSSCNKVLDVQSSRLAPEANSWKRLEDTRGALMGMYGLMRAALAEDNAHWLWGELRGGDFTSSSRSDLKAIINGNLNYNYPTLQTLSDWRRFYAVINSASTFIEHSGTVYSNDQRYTEANWKADVAQARVMRAFAYFYMSRIWGNVPLVTTSEEGDFVAKPATDQTIILNFAETEILKGINDLPGVYAGLNDPLLPNSYYGQGPASWYGILITKYSAYAILAHIAAWQGHYIDCDAYTSHVVNELSTSQIQPSAMRVTGSDYLTDPTQSGNLFTGNNQRQILAFAFGATENVGSGHLEELTLAAPFVSKSVPDMYVSKDSITSIFPDWAQPGIAPDPRFGRDSVSKLYYEKCFTNFTGEIPVFSKVKCVINSNKGTLPMFNSAIVFTRLEEIKLLRAEALYNIWGPASPEAIALLNDVRSQRGVALYDSRTDLLDAIFAERRKELIGEGWRWYDLVRYKKIKDPAFTKNMVNTKGIYWPVSVSVLATNPKLSQNSYWN</sequence>
<dbReference type="Proteomes" id="UP000812270">
    <property type="component" value="Unassembled WGS sequence"/>
</dbReference>
<evidence type="ECO:0000256" key="5">
    <source>
        <dbReference type="SAM" id="SignalP"/>
    </source>
</evidence>
<keyword evidence="4" id="KW-0998">Cell outer membrane</keyword>
<dbReference type="GO" id="GO:0009279">
    <property type="term" value="C:cell outer membrane"/>
    <property type="evidence" value="ECO:0007669"/>
    <property type="project" value="UniProtKB-SubCell"/>
</dbReference>
<proteinExistence type="predicted"/>
<feature type="chain" id="PRO_5038869059" evidence="5">
    <location>
        <begin position="20"/>
        <end position="515"/>
    </location>
</feature>
<evidence type="ECO:0000256" key="3">
    <source>
        <dbReference type="ARBA" id="ARBA00023136"/>
    </source>
</evidence>
<dbReference type="PROSITE" id="PS51257">
    <property type="entry name" value="PROKAR_LIPOPROTEIN"/>
    <property type="match status" value="1"/>
</dbReference>
<feature type="domain" description="RagB/SusD" evidence="6">
    <location>
        <begin position="401"/>
        <end position="478"/>
    </location>
</feature>
<evidence type="ECO:0000256" key="4">
    <source>
        <dbReference type="ARBA" id="ARBA00023237"/>
    </source>
</evidence>
<feature type="signal peptide" evidence="5">
    <location>
        <begin position="1"/>
        <end position="19"/>
    </location>
</feature>
<evidence type="ECO:0000256" key="2">
    <source>
        <dbReference type="ARBA" id="ARBA00022729"/>
    </source>
</evidence>
<dbReference type="AlphaFoldDB" id="A0A9E2SBF8"/>
<dbReference type="CDD" id="cd08977">
    <property type="entry name" value="SusD"/>
    <property type="match status" value="1"/>
</dbReference>
<dbReference type="Pfam" id="PF07980">
    <property type="entry name" value="SusD_RagB"/>
    <property type="match status" value="1"/>
</dbReference>
<comment type="subcellular location">
    <subcellularLocation>
        <location evidence="1">Cell outer membrane</location>
    </subcellularLocation>
</comment>
<protein>
    <submittedName>
        <fullName evidence="7">RagB/SusD family nutrient uptake outer membrane protein</fullName>
    </submittedName>
</protein>
<evidence type="ECO:0000256" key="1">
    <source>
        <dbReference type="ARBA" id="ARBA00004442"/>
    </source>
</evidence>
<keyword evidence="8" id="KW-1185">Reference proteome</keyword>
<dbReference type="InterPro" id="IPR012944">
    <property type="entry name" value="SusD_RagB_dom"/>
</dbReference>
<accession>A0A9E2SBF8</accession>
<comment type="caution">
    <text evidence="7">The sequence shown here is derived from an EMBL/GenBank/DDBJ whole genome shotgun (WGS) entry which is preliminary data.</text>
</comment>
<name>A0A9E2SBF8_9BACT</name>